<dbReference type="InParanoid" id="A0A200QS62"/>
<dbReference type="OrthoDB" id="1727555at2759"/>
<keyword evidence="4 6" id="KW-0964">Secreted</keyword>
<comment type="similarity">
    <text evidence="2 6">Belongs to the plant self-incompatibility (S1) protein family.</text>
</comment>
<evidence type="ECO:0000313" key="7">
    <source>
        <dbReference type="EMBL" id="OVA13272.1"/>
    </source>
</evidence>
<reference evidence="7 8" key="1">
    <citation type="journal article" date="2017" name="Mol. Plant">
        <title>The Genome of Medicinal Plant Macleaya cordata Provides New Insights into Benzylisoquinoline Alkaloids Metabolism.</title>
        <authorList>
            <person name="Liu X."/>
            <person name="Liu Y."/>
            <person name="Huang P."/>
            <person name="Ma Y."/>
            <person name="Qing Z."/>
            <person name="Tang Q."/>
            <person name="Cao H."/>
            <person name="Cheng P."/>
            <person name="Zheng Y."/>
            <person name="Yuan Z."/>
            <person name="Zhou Y."/>
            <person name="Liu J."/>
            <person name="Tang Z."/>
            <person name="Zhuo Y."/>
            <person name="Zhang Y."/>
            <person name="Yu L."/>
            <person name="Huang J."/>
            <person name="Yang P."/>
            <person name="Peng Q."/>
            <person name="Zhang J."/>
            <person name="Jiang W."/>
            <person name="Zhang Z."/>
            <person name="Lin K."/>
            <person name="Ro D.K."/>
            <person name="Chen X."/>
            <person name="Xiong X."/>
            <person name="Shang Y."/>
            <person name="Huang S."/>
            <person name="Zeng J."/>
        </authorList>
    </citation>
    <scope>NUCLEOTIDE SEQUENCE [LARGE SCALE GENOMIC DNA]</scope>
    <source>
        <strain evidence="8">cv. BLH2017</strain>
        <tissue evidence="7">Root</tissue>
    </source>
</reference>
<dbReference type="InterPro" id="IPR010264">
    <property type="entry name" value="Self-incomp_S1"/>
</dbReference>
<dbReference type="PANTHER" id="PTHR31232:SF18">
    <property type="entry name" value="S-PROTEIN HOMOLOG"/>
    <property type="match status" value="1"/>
</dbReference>
<dbReference type="AlphaFoldDB" id="A0A200QS62"/>
<keyword evidence="5" id="KW-0732">Signal</keyword>
<accession>A0A200QS62</accession>
<evidence type="ECO:0000313" key="8">
    <source>
        <dbReference type="Proteomes" id="UP000195402"/>
    </source>
</evidence>
<comment type="subcellular location">
    <subcellularLocation>
        <location evidence="1 6">Secreted</location>
    </subcellularLocation>
</comment>
<evidence type="ECO:0000256" key="6">
    <source>
        <dbReference type="RuleBase" id="RU367044"/>
    </source>
</evidence>
<dbReference type="GO" id="GO:0005576">
    <property type="term" value="C:extracellular region"/>
    <property type="evidence" value="ECO:0007669"/>
    <property type="project" value="UniProtKB-SubCell"/>
</dbReference>
<dbReference type="OMA" id="QYHFDAY"/>
<evidence type="ECO:0000256" key="1">
    <source>
        <dbReference type="ARBA" id="ARBA00004613"/>
    </source>
</evidence>
<keyword evidence="8" id="KW-1185">Reference proteome</keyword>
<evidence type="ECO:0000256" key="3">
    <source>
        <dbReference type="ARBA" id="ARBA00022471"/>
    </source>
</evidence>
<gene>
    <name evidence="7" type="ORF">BVC80_289g8</name>
</gene>
<organism evidence="7 8">
    <name type="scientific">Macleaya cordata</name>
    <name type="common">Five-seeded plume-poppy</name>
    <name type="synonym">Bocconia cordata</name>
    <dbReference type="NCBI Taxonomy" id="56857"/>
    <lineage>
        <taxon>Eukaryota</taxon>
        <taxon>Viridiplantae</taxon>
        <taxon>Streptophyta</taxon>
        <taxon>Embryophyta</taxon>
        <taxon>Tracheophyta</taxon>
        <taxon>Spermatophyta</taxon>
        <taxon>Magnoliopsida</taxon>
        <taxon>Ranunculales</taxon>
        <taxon>Papaveraceae</taxon>
        <taxon>Papaveroideae</taxon>
        <taxon>Macleaya</taxon>
    </lineage>
</organism>
<evidence type="ECO:0000256" key="5">
    <source>
        <dbReference type="ARBA" id="ARBA00022729"/>
    </source>
</evidence>
<keyword evidence="3 6" id="KW-0713">Self-incompatibility</keyword>
<dbReference type="EMBL" id="MVGT01001155">
    <property type="protein sequence ID" value="OVA13272.1"/>
    <property type="molecule type" value="Genomic_DNA"/>
</dbReference>
<dbReference type="PROSITE" id="PS51257">
    <property type="entry name" value="PROKAR_LIPOPROTEIN"/>
    <property type="match status" value="1"/>
</dbReference>
<dbReference type="Pfam" id="PF05938">
    <property type="entry name" value="Self-incomp_S1"/>
    <property type="match status" value="1"/>
</dbReference>
<dbReference type="Proteomes" id="UP000195402">
    <property type="component" value="Unassembled WGS sequence"/>
</dbReference>
<name>A0A200QS62_MACCD</name>
<evidence type="ECO:0000256" key="4">
    <source>
        <dbReference type="ARBA" id="ARBA00022525"/>
    </source>
</evidence>
<comment type="caution">
    <text evidence="7">The sequence shown here is derived from an EMBL/GenBank/DDBJ whole genome shotgun (WGS) entry which is preliminary data.</text>
</comment>
<evidence type="ECO:0000256" key="2">
    <source>
        <dbReference type="ARBA" id="ARBA00005581"/>
    </source>
</evidence>
<dbReference type="PANTHER" id="PTHR31232">
    <property type="match status" value="1"/>
</dbReference>
<dbReference type="GO" id="GO:0060320">
    <property type="term" value="P:rejection of self pollen"/>
    <property type="evidence" value="ECO:0007669"/>
    <property type="project" value="UniProtKB-KW"/>
</dbReference>
<proteinExistence type="inferred from homology"/>
<sequence>MAAMGRGLVQLAVVGLGLALFFGCLPTVSGWYNHRVHVHVNNILYPGTNMTLHCKSKDDDLGEQIRTFGQDFEWSFGVNFWDTTLFWCNIWWSPSPGRLIEGGFHIYDSKRDFDDCGKMCLRFVKPDGIYFNFPAKGGPTYSELVYPWPTQTDHRQKKLTYR</sequence>
<protein>
    <recommendedName>
        <fullName evidence="6">S-protein homolog</fullName>
    </recommendedName>
</protein>